<dbReference type="STRING" id="1586267.GCA_001418685_00374"/>
<evidence type="ECO:0000256" key="2">
    <source>
        <dbReference type="ARBA" id="ARBA00004651"/>
    </source>
</evidence>
<name>A0A110BK54_9FLAO</name>
<evidence type="ECO:0000313" key="12">
    <source>
        <dbReference type="Proteomes" id="UP000182761"/>
    </source>
</evidence>
<evidence type="ECO:0000256" key="8">
    <source>
        <dbReference type="ARBA" id="ARBA00022989"/>
    </source>
</evidence>
<evidence type="ECO:0000256" key="5">
    <source>
        <dbReference type="ARBA" id="ARBA00022448"/>
    </source>
</evidence>
<feature type="transmembrane region" description="Helical" evidence="10">
    <location>
        <begin position="103"/>
        <end position="120"/>
    </location>
</feature>
<evidence type="ECO:0000256" key="9">
    <source>
        <dbReference type="ARBA" id="ARBA00023136"/>
    </source>
</evidence>
<proteinExistence type="inferred from homology"/>
<feature type="transmembrane region" description="Helical" evidence="10">
    <location>
        <begin position="41"/>
        <end position="58"/>
    </location>
</feature>
<sequence>MVSISEWWLILKQQFYQISYLEAIGVAFGVAEAFLAKNNKVWLYPCGLINILVTMYIYLDIRLYAEILLQGYYFVMSLYGWFIWASKKNNTNHVSLCTTKDRLIACFIVIFSWILLYFFLTKYTNSDVPVLDSLVSAFAWAGMWLLAKRKLDNWIFLNISNFISVPLLIHKGLILYSILTIFLFIIAIFGYLDWKKLVHLQNLKLKNNP</sequence>
<evidence type="ECO:0000313" key="11">
    <source>
        <dbReference type="EMBL" id="CVK15549.1"/>
    </source>
</evidence>
<gene>
    <name evidence="11" type="ORF">Ga0061079_10295</name>
</gene>
<feature type="transmembrane region" description="Helical" evidence="10">
    <location>
        <begin position="15"/>
        <end position="34"/>
    </location>
</feature>
<comment type="similarity">
    <text evidence="3">Belongs to the nicotinamide ribonucleoside (NR) uptake permease (TC 4.B.1) family.</text>
</comment>
<evidence type="ECO:0000256" key="1">
    <source>
        <dbReference type="ARBA" id="ARBA00002672"/>
    </source>
</evidence>
<feature type="transmembrane region" description="Helical" evidence="10">
    <location>
        <begin position="64"/>
        <end position="82"/>
    </location>
</feature>
<accession>A0A110BK54</accession>
<keyword evidence="8 10" id="KW-1133">Transmembrane helix</keyword>
<dbReference type="Proteomes" id="UP000182761">
    <property type="component" value="Unassembled WGS sequence"/>
</dbReference>
<evidence type="ECO:0000256" key="7">
    <source>
        <dbReference type="ARBA" id="ARBA00022692"/>
    </source>
</evidence>
<evidence type="ECO:0000256" key="6">
    <source>
        <dbReference type="ARBA" id="ARBA00022475"/>
    </source>
</evidence>
<feature type="transmembrane region" description="Helical" evidence="10">
    <location>
        <begin position="175"/>
        <end position="194"/>
    </location>
</feature>
<evidence type="ECO:0000256" key="3">
    <source>
        <dbReference type="ARBA" id="ARBA00006669"/>
    </source>
</evidence>
<keyword evidence="12" id="KW-1185">Reference proteome</keyword>
<dbReference type="GO" id="GO:0005886">
    <property type="term" value="C:plasma membrane"/>
    <property type="evidence" value="ECO:0007669"/>
    <property type="project" value="UniProtKB-SubCell"/>
</dbReference>
<evidence type="ECO:0000256" key="4">
    <source>
        <dbReference type="ARBA" id="ARBA00017522"/>
    </source>
</evidence>
<dbReference type="NCBIfam" id="TIGR01528">
    <property type="entry name" value="NMN_trans_PnuC"/>
    <property type="match status" value="1"/>
</dbReference>
<dbReference type="GO" id="GO:0034257">
    <property type="term" value="F:nicotinamide riboside transmembrane transporter activity"/>
    <property type="evidence" value="ECO:0007669"/>
    <property type="project" value="InterPro"/>
</dbReference>
<dbReference type="PANTHER" id="PTHR36122">
    <property type="entry name" value="NICOTINAMIDE RIBOSIDE TRANSPORTER PNUC"/>
    <property type="match status" value="1"/>
</dbReference>
<keyword evidence="9 10" id="KW-0472">Membrane</keyword>
<dbReference type="OrthoDB" id="9791248at2"/>
<organism evidence="11 12">
    <name type="scientific">Apibacter mensalis</name>
    <dbReference type="NCBI Taxonomy" id="1586267"/>
    <lineage>
        <taxon>Bacteria</taxon>
        <taxon>Pseudomonadati</taxon>
        <taxon>Bacteroidota</taxon>
        <taxon>Flavobacteriia</taxon>
        <taxon>Flavobacteriales</taxon>
        <taxon>Weeksellaceae</taxon>
        <taxon>Apibacter</taxon>
    </lineage>
</organism>
<comment type="function">
    <text evidence="1">Required for nicotinamide riboside transport across the inner membrane.</text>
</comment>
<keyword evidence="6" id="KW-1003">Cell membrane</keyword>
<dbReference type="Pfam" id="PF04973">
    <property type="entry name" value="NMN_transporter"/>
    <property type="match status" value="1"/>
</dbReference>
<protein>
    <recommendedName>
        <fullName evidence="4">Nicotinamide riboside transporter PnuC</fullName>
    </recommendedName>
</protein>
<dbReference type="PANTHER" id="PTHR36122:SF2">
    <property type="entry name" value="NICOTINAMIDE RIBOSIDE TRANSPORTER PNUC"/>
    <property type="match status" value="1"/>
</dbReference>
<reference evidence="11 12" key="1">
    <citation type="submission" date="2016-01" db="EMBL/GenBank/DDBJ databases">
        <authorList>
            <person name="McClelland M."/>
            <person name="Jain A."/>
            <person name="Saraogi P."/>
            <person name="Mendelson R."/>
            <person name="Westerman R."/>
            <person name="SanMiguel P."/>
            <person name="Csonka L."/>
        </authorList>
    </citation>
    <scope>NUCLEOTIDE SEQUENCE [LARGE SCALE GENOMIC DNA]</scope>
    <source>
        <strain evidence="11 12">R-53146</strain>
    </source>
</reference>
<feature type="transmembrane region" description="Helical" evidence="10">
    <location>
        <begin position="126"/>
        <end position="146"/>
    </location>
</feature>
<keyword evidence="7 10" id="KW-0812">Transmembrane</keyword>
<dbReference type="RefSeq" id="WP_055424780.1">
    <property type="nucleotide sequence ID" value="NZ_FCOR01000002.1"/>
</dbReference>
<dbReference type="EMBL" id="FCOR01000002">
    <property type="protein sequence ID" value="CVK15549.1"/>
    <property type="molecule type" value="Genomic_DNA"/>
</dbReference>
<keyword evidence="5" id="KW-0813">Transport</keyword>
<dbReference type="AlphaFoldDB" id="A0A110BK54"/>
<dbReference type="InterPro" id="IPR006419">
    <property type="entry name" value="NMN_transpt_PnuC"/>
</dbReference>
<evidence type="ECO:0000256" key="10">
    <source>
        <dbReference type="SAM" id="Phobius"/>
    </source>
</evidence>
<comment type="subcellular location">
    <subcellularLocation>
        <location evidence="2">Cell membrane</location>
        <topology evidence="2">Multi-pass membrane protein</topology>
    </subcellularLocation>
</comment>